<dbReference type="AlphaFoldDB" id="A0A2N8UMC7"/>
<accession>A0A2N8UMC7</accession>
<evidence type="ECO:0000313" key="2">
    <source>
        <dbReference type="Proteomes" id="UP000239563"/>
    </source>
</evidence>
<proteinExistence type="predicted"/>
<gene>
    <name evidence="1" type="ORF">SRS1_16291</name>
</gene>
<dbReference type="EMBL" id="LT795071">
    <property type="protein sequence ID" value="SJX65663.1"/>
    <property type="molecule type" value="Genomic_DNA"/>
</dbReference>
<dbReference type="Proteomes" id="UP000239563">
    <property type="component" value="Chromosome XVIII"/>
</dbReference>
<protein>
    <submittedName>
        <fullName evidence="1">Uncharacterized protein</fullName>
    </submittedName>
</protein>
<organism evidence="1 2">
    <name type="scientific">Sporisorium reilianum f. sp. reilianum</name>
    <dbReference type="NCBI Taxonomy" id="72559"/>
    <lineage>
        <taxon>Eukaryota</taxon>
        <taxon>Fungi</taxon>
        <taxon>Dikarya</taxon>
        <taxon>Basidiomycota</taxon>
        <taxon>Ustilaginomycotina</taxon>
        <taxon>Ustilaginomycetes</taxon>
        <taxon>Ustilaginales</taxon>
        <taxon>Ustilaginaceae</taxon>
        <taxon>Sporisorium</taxon>
    </lineage>
</organism>
<evidence type="ECO:0000313" key="1">
    <source>
        <dbReference type="EMBL" id="SJX65663.1"/>
    </source>
</evidence>
<reference evidence="1 2" key="1">
    <citation type="submission" date="2017-02" db="EMBL/GenBank/DDBJ databases">
        <authorList>
            <person name="Peterson S.W."/>
        </authorList>
    </citation>
    <scope>NUCLEOTIDE SEQUENCE [LARGE SCALE GENOMIC DNA]</scope>
    <source>
        <strain evidence="1 2">SRS1_H2-8</strain>
    </source>
</reference>
<name>A0A2N8UMC7_9BASI</name>
<sequence>MTLEPAQPNVEQLQKAKDMLWEYEMKAECIVQDVFDSIRILEDKVDARFDPARMVKIAQQLQRYLEFIEFVNEVLEDIVLDAEAVERCRELKIDRLLTRKAEQH</sequence>